<evidence type="ECO:0000313" key="2">
    <source>
        <dbReference type="Proteomes" id="UP000698173"/>
    </source>
</evidence>
<dbReference type="AlphaFoldDB" id="A0A921KEM5"/>
<protein>
    <submittedName>
        <fullName evidence="1">YvrJ family protein</fullName>
    </submittedName>
</protein>
<sequence length="38" mass="4423">MSLIQERGFPILISIYLLHQLETKLVAIHEDLLTSKMK</sequence>
<name>A0A921KEM5_SPOPS</name>
<accession>A0A921KEM5</accession>
<evidence type="ECO:0000313" key="1">
    <source>
        <dbReference type="EMBL" id="HJF33041.1"/>
    </source>
</evidence>
<dbReference type="Proteomes" id="UP000698173">
    <property type="component" value="Unassembled WGS sequence"/>
</dbReference>
<dbReference type="Pfam" id="PF12841">
    <property type="entry name" value="YvrJ"/>
    <property type="match status" value="1"/>
</dbReference>
<dbReference type="InterPro" id="IPR024419">
    <property type="entry name" value="YvrJ"/>
</dbReference>
<dbReference type="EMBL" id="DYWT01000237">
    <property type="protein sequence ID" value="HJF33041.1"/>
    <property type="molecule type" value="Genomic_DNA"/>
</dbReference>
<proteinExistence type="predicted"/>
<reference evidence="1" key="1">
    <citation type="journal article" date="2021" name="PeerJ">
        <title>Extensive microbial diversity within the chicken gut microbiome revealed by metagenomics and culture.</title>
        <authorList>
            <person name="Gilroy R."/>
            <person name="Ravi A."/>
            <person name="Getino M."/>
            <person name="Pursley I."/>
            <person name="Horton D.L."/>
            <person name="Alikhan N.F."/>
            <person name="Baker D."/>
            <person name="Gharbi K."/>
            <person name="Hall N."/>
            <person name="Watson M."/>
            <person name="Adriaenssens E.M."/>
            <person name="Foster-Nyarko E."/>
            <person name="Jarju S."/>
            <person name="Secka A."/>
            <person name="Antonio M."/>
            <person name="Oren A."/>
            <person name="Chaudhuri R.R."/>
            <person name="La Ragione R."/>
            <person name="Hildebrand F."/>
            <person name="Pallen M.J."/>
        </authorList>
    </citation>
    <scope>NUCLEOTIDE SEQUENCE</scope>
    <source>
        <strain evidence="1">CHK171-7178</strain>
    </source>
</reference>
<reference evidence="1" key="2">
    <citation type="submission" date="2021-09" db="EMBL/GenBank/DDBJ databases">
        <authorList>
            <person name="Gilroy R."/>
        </authorList>
    </citation>
    <scope>NUCLEOTIDE SEQUENCE</scope>
    <source>
        <strain evidence="1">CHK171-7178</strain>
    </source>
</reference>
<gene>
    <name evidence="1" type="ORF">K8V56_14865</name>
</gene>
<organism evidence="1 2">
    <name type="scientific">Sporosarcina psychrophila</name>
    <name type="common">Bacillus psychrophilus</name>
    <dbReference type="NCBI Taxonomy" id="1476"/>
    <lineage>
        <taxon>Bacteria</taxon>
        <taxon>Bacillati</taxon>
        <taxon>Bacillota</taxon>
        <taxon>Bacilli</taxon>
        <taxon>Bacillales</taxon>
        <taxon>Caryophanaceae</taxon>
        <taxon>Sporosarcina</taxon>
    </lineage>
</organism>
<comment type="caution">
    <text evidence="1">The sequence shown here is derived from an EMBL/GenBank/DDBJ whole genome shotgun (WGS) entry which is preliminary data.</text>
</comment>